<dbReference type="Proteomes" id="UP000292957">
    <property type="component" value="Unassembled WGS sequence"/>
</dbReference>
<evidence type="ECO:0008006" key="2">
    <source>
        <dbReference type="Google" id="ProtNLM"/>
    </source>
</evidence>
<evidence type="ECO:0000313" key="1">
    <source>
        <dbReference type="EMBL" id="TBU24970.1"/>
    </source>
</evidence>
<dbReference type="OrthoDB" id="418595at2759"/>
<gene>
    <name evidence="1" type="ORF">BD311DRAFT_809558</name>
</gene>
<proteinExistence type="predicted"/>
<dbReference type="InterPro" id="IPR046342">
    <property type="entry name" value="CBS_dom_sf"/>
</dbReference>
<name>A0A4Q9MCF4_9APHY</name>
<dbReference type="EMBL" id="ML143469">
    <property type="protein sequence ID" value="TBU24970.1"/>
    <property type="molecule type" value="Genomic_DNA"/>
</dbReference>
<protein>
    <recommendedName>
        <fullName evidence="2">CBS domain-containing protein</fullName>
    </recommendedName>
</protein>
<reference evidence="1" key="1">
    <citation type="submission" date="2019-01" db="EMBL/GenBank/DDBJ databases">
        <title>Draft genome sequences of three monokaryotic isolates of the white-rot basidiomycete fungus Dichomitus squalens.</title>
        <authorList>
            <consortium name="DOE Joint Genome Institute"/>
            <person name="Lopez S.C."/>
            <person name="Andreopoulos B."/>
            <person name="Pangilinan J."/>
            <person name="Lipzen A."/>
            <person name="Riley R."/>
            <person name="Ahrendt S."/>
            <person name="Ng V."/>
            <person name="Barry K."/>
            <person name="Daum C."/>
            <person name="Grigoriev I.V."/>
            <person name="Hilden K.S."/>
            <person name="Makela M.R."/>
            <person name="de Vries R.P."/>
        </authorList>
    </citation>
    <scope>NUCLEOTIDE SEQUENCE [LARGE SCALE GENOMIC DNA]</scope>
    <source>
        <strain evidence="1">OM18370.1</strain>
    </source>
</reference>
<dbReference type="AlphaFoldDB" id="A0A4Q9MCF4"/>
<organism evidence="1">
    <name type="scientific">Dichomitus squalens</name>
    <dbReference type="NCBI Taxonomy" id="114155"/>
    <lineage>
        <taxon>Eukaryota</taxon>
        <taxon>Fungi</taxon>
        <taxon>Dikarya</taxon>
        <taxon>Basidiomycota</taxon>
        <taxon>Agaricomycotina</taxon>
        <taxon>Agaricomycetes</taxon>
        <taxon>Polyporales</taxon>
        <taxon>Polyporaceae</taxon>
        <taxon>Dichomitus</taxon>
    </lineage>
</organism>
<dbReference type="SUPFAM" id="SSF54631">
    <property type="entry name" value="CBS-domain pair"/>
    <property type="match status" value="1"/>
</dbReference>
<accession>A0A4Q9MCF4</accession>
<sequence length="109" mass="11974">MTVHDALKEMHVSHYLNLPVVEADGRLVTIIDVLKLTYATLEQSSHSEVHSDNSASVVDDVKQSAFAGYNQQGWCPFDRHSVKLDKLTDLGDMLAATTNVVLADFFLAG</sequence>